<keyword evidence="2" id="KW-1185">Reference proteome</keyword>
<evidence type="ECO:0000313" key="2">
    <source>
        <dbReference type="Proteomes" id="UP000739180"/>
    </source>
</evidence>
<sequence length="162" mass="17971">MALVLALVATAALLPLPWLVVLEGQRPRLALPGPTGTTFVLRWTHSVEREDWEERFRIEPDGGLMLVATRFKTFGAGVPDQAGTETHLQNGWVVMSGIRRPVDPLHVQAAAAEHYRLRYRGWTLALTGPGTPPILTFTTRDAPLLTMLPALLRAVGRHWRTP</sequence>
<reference evidence="1 2" key="1">
    <citation type="submission" date="2019-05" db="EMBL/GenBank/DDBJ databases">
        <title>Genome of Alcanivorax gelatiniphagus, an oil degrading marine bacteria.</title>
        <authorList>
            <person name="Kwon K.K."/>
        </authorList>
    </citation>
    <scope>NUCLEOTIDE SEQUENCE [LARGE SCALE GENOMIC DNA]</scope>
    <source>
        <strain evidence="1 2">MEBiC 08158</strain>
    </source>
</reference>
<proteinExistence type="predicted"/>
<dbReference type="EMBL" id="VCQT01000012">
    <property type="protein sequence ID" value="TMW14739.1"/>
    <property type="molecule type" value="Genomic_DNA"/>
</dbReference>
<dbReference type="Proteomes" id="UP000739180">
    <property type="component" value="Unassembled WGS sequence"/>
</dbReference>
<gene>
    <name evidence="1" type="ORF">FGS76_02105</name>
</gene>
<accession>A0ABY2XQ22</accession>
<name>A0ABY2XQ22_9GAMM</name>
<protein>
    <submittedName>
        <fullName evidence="1">DUF1850 domain-containing protein</fullName>
    </submittedName>
</protein>
<comment type="caution">
    <text evidence="1">The sequence shown here is derived from an EMBL/GenBank/DDBJ whole genome shotgun (WGS) entry which is preliminary data.</text>
</comment>
<dbReference type="Pfam" id="PF08905">
    <property type="entry name" value="DUF1850"/>
    <property type="match status" value="1"/>
</dbReference>
<dbReference type="InterPro" id="IPR015001">
    <property type="entry name" value="DUF1850"/>
</dbReference>
<evidence type="ECO:0000313" key="1">
    <source>
        <dbReference type="EMBL" id="TMW14739.1"/>
    </source>
</evidence>
<organism evidence="1 2">
    <name type="scientific">Alloalcanivorax gelatiniphagus</name>
    <dbReference type="NCBI Taxonomy" id="1194167"/>
    <lineage>
        <taxon>Bacteria</taxon>
        <taxon>Pseudomonadati</taxon>
        <taxon>Pseudomonadota</taxon>
        <taxon>Gammaproteobacteria</taxon>
        <taxon>Oceanospirillales</taxon>
        <taxon>Alcanivoracaceae</taxon>
        <taxon>Alloalcanivorax</taxon>
    </lineage>
</organism>